<evidence type="ECO:0000256" key="1">
    <source>
        <dbReference type="ARBA" id="ARBA00004418"/>
    </source>
</evidence>
<dbReference type="PROSITE" id="PS51257">
    <property type="entry name" value="PROKAR_LIPOPROTEIN"/>
    <property type="match status" value="1"/>
</dbReference>
<dbReference type="Proteomes" id="UP000546584">
    <property type="component" value="Unassembled WGS sequence"/>
</dbReference>
<protein>
    <submittedName>
        <fullName evidence="5">ABC transporter substrate-binding protein</fullName>
    </submittedName>
</protein>
<reference evidence="5 6" key="1">
    <citation type="submission" date="2020-04" db="EMBL/GenBank/DDBJ databases">
        <title>Molecular characterization of pseudomonads from Agaricus bisporus reveal novel blotch 2 pathogens in Western Europe.</title>
        <authorList>
            <person name="Taparia T."/>
            <person name="Krijger M."/>
            <person name="Haynes E."/>
            <person name="Elpinstone J.G."/>
            <person name="Noble R."/>
            <person name="Van Der Wolf J."/>
        </authorList>
    </citation>
    <scope>NUCLEOTIDE SEQUENCE [LARGE SCALE GENOMIC DNA]</scope>
    <source>
        <strain evidence="5 6">IPO3753</strain>
    </source>
</reference>
<evidence type="ECO:0000256" key="4">
    <source>
        <dbReference type="SAM" id="SignalP"/>
    </source>
</evidence>
<dbReference type="Gene3D" id="3.40.190.10">
    <property type="entry name" value="Periplasmic binding protein-like II"/>
    <property type="match status" value="2"/>
</dbReference>
<comment type="caution">
    <text evidence="5">The sequence shown here is derived from an EMBL/GenBank/DDBJ whole genome shotgun (WGS) entry which is preliminary data.</text>
</comment>
<dbReference type="KEGG" id="pym:AK972_3501"/>
<evidence type="ECO:0000313" key="5">
    <source>
        <dbReference type="EMBL" id="NWD43224.1"/>
    </source>
</evidence>
<organism evidence="5 6">
    <name type="scientific">Pseudomonas yamanorum</name>
    <dbReference type="NCBI Taxonomy" id="515393"/>
    <lineage>
        <taxon>Bacteria</taxon>
        <taxon>Pseudomonadati</taxon>
        <taxon>Pseudomonadota</taxon>
        <taxon>Gammaproteobacteria</taxon>
        <taxon>Pseudomonadales</taxon>
        <taxon>Pseudomonadaceae</taxon>
        <taxon>Pseudomonas</taxon>
    </lineage>
</organism>
<dbReference type="RefSeq" id="WP_063031203.1">
    <property type="nucleotide sequence ID" value="NZ_CP012400.2"/>
</dbReference>
<comment type="subcellular location">
    <subcellularLocation>
        <location evidence="1">Periplasm</location>
    </subcellularLocation>
</comment>
<evidence type="ECO:0000256" key="3">
    <source>
        <dbReference type="ARBA" id="ARBA00022729"/>
    </source>
</evidence>
<dbReference type="EMBL" id="JACAQR010000020">
    <property type="protein sequence ID" value="NWD43224.1"/>
    <property type="molecule type" value="Genomic_DNA"/>
</dbReference>
<feature type="chain" id="PRO_5042610002" evidence="4">
    <location>
        <begin position="22"/>
        <end position="346"/>
    </location>
</feature>
<dbReference type="PANTHER" id="PTHR30024">
    <property type="entry name" value="ALIPHATIC SULFONATES-BINDING PROTEIN-RELATED"/>
    <property type="match status" value="1"/>
</dbReference>
<gene>
    <name evidence="5" type="ORF">HX826_15240</name>
</gene>
<keyword evidence="3 4" id="KW-0732">Signal</keyword>
<dbReference type="SUPFAM" id="SSF53850">
    <property type="entry name" value="Periplasmic binding protein-like II"/>
    <property type="match status" value="1"/>
</dbReference>
<feature type="signal peptide" evidence="4">
    <location>
        <begin position="1"/>
        <end position="21"/>
    </location>
</feature>
<proteinExistence type="inferred from homology"/>
<evidence type="ECO:0000256" key="2">
    <source>
        <dbReference type="ARBA" id="ARBA00010742"/>
    </source>
</evidence>
<evidence type="ECO:0000313" key="6">
    <source>
        <dbReference type="Proteomes" id="UP000546584"/>
    </source>
</evidence>
<dbReference type="PANTHER" id="PTHR30024:SF47">
    <property type="entry name" value="TAURINE-BINDING PERIPLASMIC PROTEIN"/>
    <property type="match status" value="1"/>
</dbReference>
<dbReference type="GO" id="GO:0042597">
    <property type="term" value="C:periplasmic space"/>
    <property type="evidence" value="ECO:0007669"/>
    <property type="project" value="UniProtKB-SubCell"/>
</dbReference>
<accession>A0AAJ3LHF1</accession>
<dbReference type="AlphaFoldDB" id="A0AAJ3LHF1"/>
<comment type="similarity">
    <text evidence="2">Belongs to the bacterial solute-binding protein SsuA/TauA family.</text>
</comment>
<name>A0AAJ3LHF1_9PSED</name>
<dbReference type="Pfam" id="PF13379">
    <property type="entry name" value="NMT1_2"/>
    <property type="match status" value="1"/>
</dbReference>
<sequence>MFKPLFIASVLLASCLPAAQAQDLTKVTLAFPSEGFLYVPIYVAQKQGYFADEGLNVDVIVFQKGGSAALTAVLGRDADAYVGLPAVAVRARTKGQNVQAFAAVQTQFGSTVVIDGASAQKAGVSATSSLAARAQALKGLKIGVTGPGSTTDMLVRYLAKDAGLNPDKDFTIMPIGGAPNMLAAFSQSSINGFSLSPPTITTAEKQGGFVLMDLAKGEYKPLDGFLFTAMIAREDWLANNKVTAEKMVRALWRAEHLIASDPDKARESVRPYFANTDAAIFNAAWAASLPSYPATPRIEKDGVEKNIRFMNAVESDPVELDPQQVYTNSIVDAVAPTVSTLQGEAK</sequence>